<evidence type="ECO:0000256" key="4">
    <source>
        <dbReference type="ARBA" id="ARBA00023136"/>
    </source>
</evidence>
<keyword evidence="7" id="KW-1185">Reference proteome</keyword>
<dbReference type="HOGENOM" id="CLU_188292_3_0_6"/>
<evidence type="ECO:0008006" key="8">
    <source>
        <dbReference type="Google" id="ProtNLM"/>
    </source>
</evidence>
<proteinExistence type="predicted"/>
<keyword evidence="3 5" id="KW-1133">Transmembrane helix</keyword>
<reference evidence="7" key="1">
    <citation type="submission" date="2011-06" db="EMBL/GenBank/DDBJ databases">
        <authorList>
            <consortium name="US DOE Joint Genome Institute (JGI-PGF)"/>
            <person name="Lucas S."/>
            <person name="Han J."/>
            <person name="Lapidus A."/>
            <person name="Cheng J.-F."/>
            <person name="Goodwin L."/>
            <person name="Pitluck S."/>
            <person name="Peters L."/>
            <person name="Land M.L."/>
            <person name="Hauser L."/>
            <person name="Vogl K."/>
            <person name="Liu Z."/>
            <person name="Overmann J."/>
            <person name="Frigaard N.-U."/>
            <person name="Bryant D.A."/>
            <person name="Woyke T.J."/>
        </authorList>
    </citation>
    <scope>NUCLEOTIDE SEQUENCE [LARGE SCALE GENOMIC DNA]</scope>
    <source>
        <strain evidence="7">970</strain>
    </source>
</reference>
<evidence type="ECO:0000313" key="6">
    <source>
        <dbReference type="EMBL" id="EIC22124.1"/>
    </source>
</evidence>
<dbReference type="STRING" id="631362.Thi970DRAFT_02372"/>
<evidence type="ECO:0000256" key="3">
    <source>
        <dbReference type="ARBA" id="ARBA00022989"/>
    </source>
</evidence>
<dbReference type="EMBL" id="JH603169">
    <property type="protein sequence ID" value="EIC22124.1"/>
    <property type="molecule type" value="Genomic_DNA"/>
</dbReference>
<keyword evidence="2 5" id="KW-0812">Transmembrane</keyword>
<evidence type="ECO:0000256" key="1">
    <source>
        <dbReference type="ARBA" id="ARBA00022475"/>
    </source>
</evidence>
<sequence>MSAWLEFAHPVLIMPSVPAEISLNGVFIPPWLPAVLVGWLLAWALSRLANDFGLSRFVWHPPLFLLALVIACSVLVGATVIPFFG</sequence>
<evidence type="ECO:0000313" key="7">
    <source>
        <dbReference type="Proteomes" id="UP000002964"/>
    </source>
</evidence>
<dbReference type="eggNOG" id="ENOG5033BMP">
    <property type="taxonomic scope" value="Bacteria"/>
</dbReference>
<organism evidence="6 7">
    <name type="scientific">Thiorhodovibrio frisius</name>
    <dbReference type="NCBI Taxonomy" id="631362"/>
    <lineage>
        <taxon>Bacteria</taxon>
        <taxon>Pseudomonadati</taxon>
        <taxon>Pseudomonadota</taxon>
        <taxon>Gammaproteobacteria</taxon>
        <taxon>Chromatiales</taxon>
        <taxon>Chromatiaceae</taxon>
        <taxon>Thiorhodovibrio</taxon>
    </lineage>
</organism>
<dbReference type="InterPro" id="IPR012451">
    <property type="entry name" value="DUF1656"/>
</dbReference>
<feature type="transmembrane region" description="Helical" evidence="5">
    <location>
        <begin position="21"/>
        <end position="43"/>
    </location>
</feature>
<dbReference type="Pfam" id="PF07869">
    <property type="entry name" value="DUF1656"/>
    <property type="match status" value="1"/>
</dbReference>
<dbReference type="AlphaFoldDB" id="H8YZJ7"/>
<evidence type="ECO:0000256" key="5">
    <source>
        <dbReference type="SAM" id="Phobius"/>
    </source>
</evidence>
<name>H8YZJ7_9GAMM</name>
<accession>H8YZJ7</accession>
<feature type="transmembrane region" description="Helical" evidence="5">
    <location>
        <begin position="63"/>
        <end position="84"/>
    </location>
</feature>
<reference evidence="6 7" key="2">
    <citation type="submission" date="2011-11" db="EMBL/GenBank/DDBJ databases">
        <authorList>
            <consortium name="US DOE Joint Genome Institute"/>
            <person name="Lucas S."/>
            <person name="Han J."/>
            <person name="Lapidus A."/>
            <person name="Cheng J.-F."/>
            <person name="Goodwin L."/>
            <person name="Pitluck S."/>
            <person name="Peters L."/>
            <person name="Ovchinnikova G."/>
            <person name="Zhang X."/>
            <person name="Detter J.C."/>
            <person name="Han C."/>
            <person name="Tapia R."/>
            <person name="Land M."/>
            <person name="Hauser L."/>
            <person name="Kyrpides N."/>
            <person name="Ivanova N."/>
            <person name="Pagani I."/>
            <person name="Vogl K."/>
            <person name="Liu Z."/>
            <person name="Overmann J."/>
            <person name="Frigaard N.-U."/>
            <person name="Bryant D."/>
            <person name="Woyke T."/>
        </authorList>
    </citation>
    <scope>NUCLEOTIDE SEQUENCE [LARGE SCALE GENOMIC DNA]</scope>
    <source>
        <strain evidence="6 7">970</strain>
    </source>
</reference>
<dbReference type="Proteomes" id="UP000002964">
    <property type="component" value="Unassembled WGS sequence"/>
</dbReference>
<evidence type="ECO:0000256" key="2">
    <source>
        <dbReference type="ARBA" id="ARBA00022692"/>
    </source>
</evidence>
<keyword evidence="4 5" id="KW-0472">Membrane</keyword>
<gene>
    <name evidence="6" type="ORF">Thi970DRAFT_02372</name>
</gene>
<protein>
    <recommendedName>
        <fullName evidence="8">DUF1656 domain-containing protein</fullName>
    </recommendedName>
</protein>
<keyword evidence="1" id="KW-1003">Cell membrane</keyword>